<protein>
    <recommendedName>
        <fullName evidence="4">Vms1-associating treble clef domain-containing protein</fullName>
    </recommendedName>
</protein>
<name>A0A1E7FXC5_9STRA</name>
<keyword evidence="3" id="KW-1185">Reference proteome</keyword>
<dbReference type="EMBL" id="KV784353">
    <property type="protein sequence ID" value="OEU22812.1"/>
    <property type="molecule type" value="Genomic_DNA"/>
</dbReference>
<accession>A0A1E7FXC5</accession>
<feature type="region of interest" description="Disordered" evidence="1">
    <location>
        <begin position="23"/>
        <end position="120"/>
    </location>
</feature>
<evidence type="ECO:0000313" key="2">
    <source>
        <dbReference type="EMBL" id="OEU22812.1"/>
    </source>
</evidence>
<dbReference type="Proteomes" id="UP000095751">
    <property type="component" value="Unassembled WGS sequence"/>
</dbReference>
<dbReference type="KEGG" id="fcy:FRACYDRAFT_267391"/>
<dbReference type="InParanoid" id="A0A1E7FXC5"/>
<evidence type="ECO:0008006" key="4">
    <source>
        <dbReference type="Google" id="ProtNLM"/>
    </source>
</evidence>
<gene>
    <name evidence="2" type="ORF">FRACYDRAFT_267391</name>
</gene>
<evidence type="ECO:0000313" key="3">
    <source>
        <dbReference type="Proteomes" id="UP000095751"/>
    </source>
</evidence>
<proteinExistence type="predicted"/>
<dbReference type="AlphaFoldDB" id="A0A1E7FXC5"/>
<feature type="compositionally biased region" description="Basic and acidic residues" evidence="1">
    <location>
        <begin position="103"/>
        <end position="120"/>
    </location>
</feature>
<reference evidence="2 3" key="1">
    <citation type="submission" date="2016-09" db="EMBL/GenBank/DDBJ databases">
        <title>Extensive genetic diversity and differential bi-allelic expression allows diatom success in the polar Southern Ocean.</title>
        <authorList>
            <consortium name="DOE Joint Genome Institute"/>
            <person name="Mock T."/>
            <person name="Otillar R.P."/>
            <person name="Strauss J."/>
            <person name="Dupont C."/>
            <person name="Frickenhaus S."/>
            <person name="Maumus F."/>
            <person name="Mcmullan M."/>
            <person name="Sanges R."/>
            <person name="Schmutz J."/>
            <person name="Toseland A."/>
            <person name="Valas R."/>
            <person name="Veluchamy A."/>
            <person name="Ward B.J."/>
            <person name="Allen A."/>
            <person name="Barry K."/>
            <person name="Falciatore A."/>
            <person name="Ferrante M."/>
            <person name="Fortunato A.E."/>
            <person name="Gloeckner G."/>
            <person name="Gruber A."/>
            <person name="Hipkin R."/>
            <person name="Janech M."/>
            <person name="Kroth P."/>
            <person name="Leese F."/>
            <person name="Lindquist E."/>
            <person name="Lyon B.R."/>
            <person name="Martin J."/>
            <person name="Mayer C."/>
            <person name="Parker M."/>
            <person name="Quesneville H."/>
            <person name="Raymond J."/>
            <person name="Uhlig C."/>
            <person name="Valentin K.U."/>
            <person name="Worden A.Z."/>
            <person name="Armbrust E.V."/>
            <person name="Bowler C."/>
            <person name="Green B."/>
            <person name="Moulton V."/>
            <person name="Van Oosterhout C."/>
            <person name="Grigoriev I."/>
        </authorList>
    </citation>
    <scope>NUCLEOTIDE SEQUENCE [LARGE SCALE GENOMIC DNA]</scope>
    <source>
        <strain evidence="2 3">CCMP1102</strain>
    </source>
</reference>
<feature type="compositionally biased region" description="Basic and acidic residues" evidence="1">
    <location>
        <begin position="38"/>
        <end position="55"/>
    </location>
</feature>
<organism evidence="2 3">
    <name type="scientific">Fragilariopsis cylindrus CCMP1102</name>
    <dbReference type="NCBI Taxonomy" id="635003"/>
    <lineage>
        <taxon>Eukaryota</taxon>
        <taxon>Sar</taxon>
        <taxon>Stramenopiles</taxon>
        <taxon>Ochrophyta</taxon>
        <taxon>Bacillariophyta</taxon>
        <taxon>Bacillariophyceae</taxon>
        <taxon>Bacillariophycidae</taxon>
        <taxon>Bacillariales</taxon>
        <taxon>Bacillariaceae</taxon>
        <taxon>Fragilariopsis</taxon>
    </lineage>
</organism>
<feature type="compositionally biased region" description="Basic residues" evidence="1">
    <location>
        <begin position="82"/>
        <end position="102"/>
    </location>
</feature>
<evidence type="ECO:0000256" key="1">
    <source>
        <dbReference type="SAM" id="MobiDB-lite"/>
    </source>
</evidence>
<sequence>MKARGEIERWRDDQWEKLRILSEERQSNEKISNAIIRDSCDPEDHIDTTNRDKDNGSSAITSNDDEVAVIDNEIPTTATAHERKKAKAAAKRKRAKEKKKTQKSLEKKETEKLQREEAKEAKKAASVLKCRLCGTGIPKPSMAFSRLDQLFCSSKCARTAVKSDST</sequence>